<dbReference type="STRING" id="1550231.SAMN05660662_1066"/>
<organism evidence="2 3">
    <name type="scientific">Blastococcus aurantiacus</name>
    <dbReference type="NCBI Taxonomy" id="1550231"/>
    <lineage>
        <taxon>Bacteria</taxon>
        <taxon>Bacillati</taxon>
        <taxon>Actinomycetota</taxon>
        <taxon>Actinomycetes</taxon>
        <taxon>Geodermatophilales</taxon>
        <taxon>Geodermatophilaceae</taxon>
        <taxon>Blastococcus</taxon>
    </lineage>
</organism>
<feature type="domain" description="Dimethylamine monooxygenase subunit DmmA-like C-terminal" evidence="1">
    <location>
        <begin position="117"/>
        <end position="161"/>
    </location>
</feature>
<protein>
    <recommendedName>
        <fullName evidence="1">Dimethylamine monooxygenase subunit DmmA-like C-terminal domain-containing protein</fullName>
    </recommendedName>
</protein>
<sequence>MGAEHTSVPRWGTERPAPDPSARALLLVGFGARGCAITTAWAADVPAGRAVEVLAADDADEAVLAVLTARIAGARVGWRLMLAGPEADVLAARAVALRAGVLDAEIRCAVTSTERKRVYCPHCRTTTATTAPVAGETPCDGCGRRLHVYAHVSRRAGAYLGFMADAEEVA</sequence>
<evidence type="ECO:0000313" key="3">
    <source>
        <dbReference type="Proteomes" id="UP000199406"/>
    </source>
</evidence>
<dbReference type="NCBIfam" id="NF041259">
    <property type="entry name" value="mono_DmmA_fam"/>
    <property type="match status" value="1"/>
</dbReference>
<name>A0A1G7I9H5_9ACTN</name>
<keyword evidence="3" id="KW-1185">Reference proteome</keyword>
<dbReference type="EMBL" id="FNBT01000001">
    <property type="protein sequence ID" value="SDF09166.1"/>
    <property type="molecule type" value="Genomic_DNA"/>
</dbReference>
<dbReference type="OrthoDB" id="3579011at2"/>
<evidence type="ECO:0000313" key="2">
    <source>
        <dbReference type="EMBL" id="SDF09166.1"/>
    </source>
</evidence>
<reference evidence="3" key="1">
    <citation type="submission" date="2016-10" db="EMBL/GenBank/DDBJ databases">
        <authorList>
            <person name="Varghese N."/>
            <person name="Submissions S."/>
        </authorList>
    </citation>
    <scope>NUCLEOTIDE SEQUENCE [LARGE SCALE GENOMIC DNA]</scope>
    <source>
        <strain evidence="3">DSM 44268</strain>
    </source>
</reference>
<evidence type="ECO:0000259" key="1">
    <source>
        <dbReference type="Pfam" id="PF22289"/>
    </source>
</evidence>
<dbReference type="Proteomes" id="UP000199406">
    <property type="component" value="Unassembled WGS sequence"/>
</dbReference>
<dbReference type="Pfam" id="PF22289">
    <property type="entry name" value="DmmA-like_C"/>
    <property type="match status" value="1"/>
</dbReference>
<gene>
    <name evidence="2" type="ORF">SAMN05660662_1066</name>
</gene>
<dbReference type="RefSeq" id="WP_091763983.1">
    <property type="nucleotide sequence ID" value="NZ_FNBT01000001.1"/>
</dbReference>
<dbReference type="AlphaFoldDB" id="A0A1G7I9H5"/>
<accession>A0A1G7I9H5</accession>
<proteinExistence type="predicted"/>
<dbReference type="InterPro" id="IPR048037">
    <property type="entry name" value="DmmA-like_C"/>
</dbReference>